<dbReference type="EMBL" id="CZBU01000005">
    <property type="protein sequence ID" value="CUQ78694.1"/>
    <property type="molecule type" value="Genomic_DNA"/>
</dbReference>
<organism evidence="2 3">
    <name type="scientific">Lachnospira eligens</name>
    <dbReference type="NCBI Taxonomy" id="39485"/>
    <lineage>
        <taxon>Bacteria</taxon>
        <taxon>Bacillati</taxon>
        <taxon>Bacillota</taxon>
        <taxon>Clostridia</taxon>
        <taxon>Lachnospirales</taxon>
        <taxon>Lachnospiraceae</taxon>
        <taxon>Lachnospira</taxon>
    </lineage>
</organism>
<gene>
    <name evidence="2" type="ORF">ERS852490_02343</name>
</gene>
<dbReference type="AlphaFoldDB" id="A0A174YU77"/>
<dbReference type="InterPro" id="IPR036162">
    <property type="entry name" value="Resolvase-like_N_sf"/>
</dbReference>
<dbReference type="Gene3D" id="3.40.50.1390">
    <property type="entry name" value="Resolvase, N-terminal catalytic domain"/>
    <property type="match status" value="1"/>
</dbReference>
<feature type="domain" description="Resolvase/invertase-type recombinase catalytic" evidence="1">
    <location>
        <begin position="36"/>
        <end position="123"/>
    </location>
</feature>
<evidence type="ECO:0000259" key="1">
    <source>
        <dbReference type="Pfam" id="PF00239"/>
    </source>
</evidence>
<dbReference type="GO" id="GO:0003677">
    <property type="term" value="F:DNA binding"/>
    <property type="evidence" value="ECO:0007669"/>
    <property type="project" value="InterPro"/>
</dbReference>
<dbReference type="Pfam" id="PF00239">
    <property type="entry name" value="Resolvase"/>
    <property type="match status" value="1"/>
</dbReference>
<dbReference type="Proteomes" id="UP000095621">
    <property type="component" value="Unassembled WGS sequence"/>
</dbReference>
<evidence type="ECO:0000313" key="3">
    <source>
        <dbReference type="Proteomes" id="UP000095621"/>
    </source>
</evidence>
<name>A0A174YU77_9FIRM</name>
<dbReference type="InterPro" id="IPR006119">
    <property type="entry name" value="Resolv_N"/>
</dbReference>
<protein>
    <recommendedName>
        <fullName evidence="1">Resolvase/invertase-type recombinase catalytic domain-containing protein</fullName>
    </recommendedName>
</protein>
<dbReference type="RefSeq" id="WP_015517009.1">
    <property type="nucleotide sequence ID" value="NZ_CZBU01000005.1"/>
</dbReference>
<reference evidence="2 3" key="1">
    <citation type="submission" date="2015-09" db="EMBL/GenBank/DDBJ databases">
        <authorList>
            <consortium name="Pathogen Informatics"/>
        </authorList>
    </citation>
    <scope>NUCLEOTIDE SEQUENCE [LARGE SCALE GENOMIC DNA]</scope>
    <source>
        <strain evidence="2 3">2789STDY5834875</strain>
    </source>
</reference>
<proteinExistence type="predicted"/>
<sequence>MRRAGRKKKPLTIQPIKCVVMLSSDEEHDCIAAEKKEDKQLKRIMEFADNNNLIPMKIFRRGIFGRRLRDEVFYKAIRYMRAGKADALIVTNLDAISDGIADSYLKIGAVREAGFRLFSVDEKEPKVDLYIPPKRGDLQ</sequence>
<dbReference type="SUPFAM" id="SSF53041">
    <property type="entry name" value="Resolvase-like"/>
    <property type="match status" value="1"/>
</dbReference>
<accession>A0A174YU77</accession>
<dbReference type="OrthoDB" id="2057484at2"/>
<dbReference type="GO" id="GO:0000150">
    <property type="term" value="F:DNA strand exchange activity"/>
    <property type="evidence" value="ECO:0007669"/>
    <property type="project" value="InterPro"/>
</dbReference>
<evidence type="ECO:0000313" key="2">
    <source>
        <dbReference type="EMBL" id="CUQ78694.1"/>
    </source>
</evidence>